<dbReference type="CDD" id="cd03820">
    <property type="entry name" value="GT4_AmsD-like"/>
    <property type="match status" value="1"/>
</dbReference>
<dbReference type="RefSeq" id="WP_016251580.1">
    <property type="nucleotide sequence ID" value="NZ_ASWI01000004.1"/>
</dbReference>
<evidence type="ECO:0000313" key="4">
    <source>
        <dbReference type="Proteomes" id="UP000017415"/>
    </source>
</evidence>
<dbReference type="SUPFAM" id="SSF53756">
    <property type="entry name" value="UDP-Glycosyltransferase/glycogen phosphorylase"/>
    <property type="match status" value="1"/>
</dbReference>
<feature type="domain" description="Glycosyltransferase subfamily 4-like N-terminal" evidence="2">
    <location>
        <begin position="13"/>
        <end position="156"/>
    </location>
</feature>
<dbReference type="AlphaFoldDB" id="S1QX80"/>
<comment type="caution">
    <text evidence="3">The sequence shown here is derived from an EMBL/GenBank/DDBJ whole genome shotgun (WGS) entry which is preliminary data.</text>
</comment>
<dbReference type="PATRIC" id="fig|1121864.4.peg.1432"/>
<dbReference type="Proteomes" id="UP000017415">
    <property type="component" value="Unassembled WGS sequence"/>
</dbReference>
<sequence>MNKIAVFIPSLEYGGAERVTSYIVNHLCNKYEVVLFTSKSATEKEYPINEKIQRYVLNSRIELKNKLIEFEPDICIIMFAPMGIKLVPTLRKLRIPFIISERNDPQHFAGKKITKYLYQYYMKYADGVVFQTHDVVNYYKPKLKNVFCKVIYNPIDFTNFPHKNKSREKKIVNVGRLHPQKNQKLLIEAFSRISKKYPDYTLEIYGEGELRNFLQTQINDLGMNDKIFLKGSTKNVLKYVNNCEIFVLSSDFEGLPNSLLEAMALGMPVISTDCPCGGPKEMIKTGVNGILVPVKNIDELSSNMELLISNKKIREDLSVNAEKIRYILDSDKIMQQWENFCIEVLRRRNE</sequence>
<accession>S1QX80</accession>
<gene>
    <name evidence="3" type="ORF">OMO_02355</name>
</gene>
<evidence type="ECO:0000259" key="2">
    <source>
        <dbReference type="Pfam" id="PF13439"/>
    </source>
</evidence>
<dbReference type="OrthoDB" id="9806653at2"/>
<dbReference type="Pfam" id="PF13439">
    <property type="entry name" value="Glyco_transf_4"/>
    <property type="match status" value="1"/>
</dbReference>
<keyword evidence="4" id="KW-1185">Reference proteome</keyword>
<dbReference type="EMBL" id="AHYS01000011">
    <property type="protein sequence ID" value="ESK60692.1"/>
    <property type="molecule type" value="Genomic_DNA"/>
</dbReference>
<evidence type="ECO:0008006" key="5">
    <source>
        <dbReference type="Google" id="ProtNLM"/>
    </source>
</evidence>
<feature type="domain" description="Glycosyl transferase family 1" evidence="1">
    <location>
        <begin position="160"/>
        <end position="323"/>
    </location>
</feature>
<dbReference type="InterPro" id="IPR028098">
    <property type="entry name" value="Glyco_trans_4-like_N"/>
</dbReference>
<dbReference type="GeneID" id="60871056"/>
<evidence type="ECO:0000313" key="3">
    <source>
        <dbReference type="EMBL" id="ESK60692.1"/>
    </source>
</evidence>
<dbReference type="HOGENOM" id="CLU_009583_0_0_9"/>
<organism evidence="3 4">
    <name type="scientific">Enterococcus cecorum DSM 20682 = ATCC 43198</name>
    <dbReference type="NCBI Taxonomy" id="1121864"/>
    <lineage>
        <taxon>Bacteria</taxon>
        <taxon>Bacillati</taxon>
        <taxon>Bacillota</taxon>
        <taxon>Bacilli</taxon>
        <taxon>Lactobacillales</taxon>
        <taxon>Enterococcaceae</taxon>
        <taxon>Enterococcus</taxon>
    </lineage>
</organism>
<proteinExistence type="predicted"/>
<dbReference type="eggNOG" id="COG0438">
    <property type="taxonomic scope" value="Bacteria"/>
</dbReference>
<dbReference type="PANTHER" id="PTHR12526:SF630">
    <property type="entry name" value="GLYCOSYLTRANSFERASE"/>
    <property type="match status" value="1"/>
</dbReference>
<dbReference type="Pfam" id="PF00534">
    <property type="entry name" value="Glycos_transf_1"/>
    <property type="match status" value="1"/>
</dbReference>
<evidence type="ECO:0000259" key="1">
    <source>
        <dbReference type="Pfam" id="PF00534"/>
    </source>
</evidence>
<dbReference type="PANTHER" id="PTHR12526">
    <property type="entry name" value="GLYCOSYLTRANSFERASE"/>
    <property type="match status" value="1"/>
</dbReference>
<dbReference type="InterPro" id="IPR001296">
    <property type="entry name" value="Glyco_trans_1"/>
</dbReference>
<protein>
    <recommendedName>
        <fullName evidence="5">Glycosyl transferase family 1 domain-containing protein</fullName>
    </recommendedName>
</protein>
<dbReference type="Gene3D" id="3.40.50.2000">
    <property type="entry name" value="Glycogen Phosphorylase B"/>
    <property type="match status" value="2"/>
</dbReference>
<dbReference type="GO" id="GO:0016757">
    <property type="term" value="F:glycosyltransferase activity"/>
    <property type="evidence" value="ECO:0007669"/>
    <property type="project" value="InterPro"/>
</dbReference>
<reference evidence="3 4" key="1">
    <citation type="submission" date="2013-10" db="EMBL/GenBank/DDBJ databases">
        <title>The Genome Sequence of Enterococcus cecorum DSM 20682 (= ATCC 43198) (Illumina assembly).</title>
        <authorList>
            <consortium name="The Broad Institute Genomics Platform"/>
            <consortium name="The Broad Institute Genome Sequencing Center for Infectious Disease"/>
            <person name="Earl A."/>
            <person name="Russ C."/>
            <person name="Gilmore M."/>
            <person name="Surin D."/>
            <person name="Walker B."/>
            <person name="Young S."/>
            <person name="Zeng Q."/>
            <person name="Gargeya S."/>
            <person name="Fitzgerald M."/>
            <person name="Haas B."/>
            <person name="Abouelleil A."/>
            <person name="Allen A.W."/>
            <person name="Alvarado L."/>
            <person name="Arachchi H.M."/>
            <person name="Berlin A.M."/>
            <person name="Chapman S.B."/>
            <person name="Gainer-Dewar J."/>
            <person name="Goldberg J."/>
            <person name="Griggs A."/>
            <person name="Gujja S."/>
            <person name="Hansen M."/>
            <person name="Howarth C."/>
            <person name="Imamovic A."/>
            <person name="Ireland A."/>
            <person name="Larimer J."/>
            <person name="McCowan C."/>
            <person name="Murphy C."/>
            <person name="Pearson M."/>
            <person name="Poon T.W."/>
            <person name="Priest M."/>
            <person name="Roberts A."/>
            <person name="Saif S."/>
            <person name="Shea T."/>
            <person name="Sisk P."/>
            <person name="Sykes S."/>
            <person name="Wortman J."/>
            <person name="Nusbaum C."/>
            <person name="Birren B."/>
        </authorList>
    </citation>
    <scope>NUCLEOTIDE SEQUENCE [LARGE SCALE GENOMIC DNA]</scope>
    <source>
        <strain evidence="3 4">ATCC 43198</strain>
    </source>
</reference>
<name>S1QX80_9ENTE</name>